<name>A0A426RS28_9SPHN</name>
<evidence type="ECO:0000313" key="3">
    <source>
        <dbReference type="EMBL" id="RRQ51802.1"/>
    </source>
</evidence>
<evidence type="ECO:0000313" key="4">
    <source>
        <dbReference type="Proteomes" id="UP000268553"/>
    </source>
</evidence>
<dbReference type="InterPro" id="IPR003509">
    <property type="entry name" value="UPF0102_YraN-like"/>
</dbReference>
<dbReference type="InterPro" id="IPR011335">
    <property type="entry name" value="Restrct_endonuc-II-like"/>
</dbReference>
<dbReference type="NCBIfam" id="NF009151">
    <property type="entry name" value="PRK12497.1-5"/>
    <property type="match status" value="1"/>
</dbReference>
<protein>
    <recommendedName>
        <fullName evidence="2">UPF0102 protein D7D48_02615</fullName>
    </recommendedName>
</protein>
<dbReference type="Pfam" id="PF02021">
    <property type="entry name" value="UPF0102"/>
    <property type="match status" value="1"/>
</dbReference>
<organism evidence="3 4">
    <name type="scientific">Sphingorhabdus wooponensis</name>
    <dbReference type="NCBI Taxonomy" id="940136"/>
    <lineage>
        <taxon>Bacteria</taxon>
        <taxon>Pseudomonadati</taxon>
        <taxon>Pseudomonadota</taxon>
        <taxon>Alphaproteobacteria</taxon>
        <taxon>Sphingomonadales</taxon>
        <taxon>Sphingomonadaceae</taxon>
        <taxon>Sphingorhabdus</taxon>
    </lineage>
</organism>
<keyword evidence="4" id="KW-1185">Reference proteome</keyword>
<gene>
    <name evidence="3" type="ORF">D7D48_02615</name>
</gene>
<dbReference type="SUPFAM" id="SSF52980">
    <property type="entry name" value="Restriction endonuclease-like"/>
    <property type="match status" value="1"/>
</dbReference>
<dbReference type="OrthoDB" id="9812968at2"/>
<comment type="similarity">
    <text evidence="1 2">Belongs to the UPF0102 family.</text>
</comment>
<dbReference type="RefSeq" id="WP_125229817.1">
    <property type="nucleotide sequence ID" value="NZ_RWJI01000001.1"/>
</dbReference>
<dbReference type="GO" id="GO:0003676">
    <property type="term" value="F:nucleic acid binding"/>
    <property type="evidence" value="ECO:0007669"/>
    <property type="project" value="InterPro"/>
</dbReference>
<dbReference type="Proteomes" id="UP000268553">
    <property type="component" value="Unassembled WGS sequence"/>
</dbReference>
<evidence type="ECO:0000256" key="1">
    <source>
        <dbReference type="ARBA" id="ARBA00006738"/>
    </source>
</evidence>
<accession>A0A426RS28</accession>
<dbReference type="PANTHER" id="PTHR34039:SF1">
    <property type="entry name" value="UPF0102 PROTEIN YRAN"/>
    <property type="match status" value="1"/>
</dbReference>
<comment type="caution">
    <text evidence="3">The sequence shown here is derived from an EMBL/GenBank/DDBJ whole genome shotgun (WGS) entry which is preliminary data.</text>
</comment>
<dbReference type="PANTHER" id="PTHR34039">
    <property type="entry name" value="UPF0102 PROTEIN YRAN"/>
    <property type="match status" value="1"/>
</dbReference>
<dbReference type="EMBL" id="RWJI01000001">
    <property type="protein sequence ID" value="RRQ51802.1"/>
    <property type="molecule type" value="Genomic_DNA"/>
</dbReference>
<evidence type="ECO:0000256" key="2">
    <source>
        <dbReference type="HAMAP-Rule" id="MF_00048"/>
    </source>
</evidence>
<proteinExistence type="inferred from homology"/>
<reference evidence="3 4" key="1">
    <citation type="submission" date="2018-12" db="EMBL/GenBank/DDBJ databases">
        <authorList>
            <person name="Kim S.-J."/>
            <person name="Jung G.-Y."/>
        </authorList>
    </citation>
    <scope>NUCLEOTIDE SEQUENCE [LARGE SCALE GENOMIC DNA]</scope>
    <source>
        <strain evidence="3 4">03SU3-P</strain>
    </source>
</reference>
<dbReference type="Gene3D" id="3.40.1350.10">
    <property type="match status" value="1"/>
</dbReference>
<dbReference type="InterPro" id="IPR011856">
    <property type="entry name" value="tRNA_endonuc-like_dom_sf"/>
</dbReference>
<dbReference type="AlphaFoldDB" id="A0A426RS28"/>
<dbReference type="HAMAP" id="MF_00048">
    <property type="entry name" value="UPF0102"/>
    <property type="match status" value="1"/>
</dbReference>
<sequence length="116" mass="13083">MNRLAAEKRGRRGEAIAAWFLRLKGWRIVGARVKTPRGEVDLIVRRGKSIAFVEVKARTKAADLATAIDASRLRRVAAAAEILLPKYGKECENMQIDVIMVAPWRFPKHLPNVWHG</sequence>